<dbReference type="EMBL" id="QLYX01000001">
    <property type="protein sequence ID" value="RAY17245.1"/>
    <property type="molecule type" value="Genomic_DNA"/>
</dbReference>
<dbReference type="InterPro" id="IPR006131">
    <property type="entry name" value="Asp_carbamoyltransf_Asp/Orn-bd"/>
</dbReference>
<organism evidence="10 11">
    <name type="scientific">Actinomadura craniellae</name>
    <dbReference type="NCBI Taxonomy" id="2231787"/>
    <lineage>
        <taxon>Bacteria</taxon>
        <taxon>Bacillati</taxon>
        <taxon>Actinomycetota</taxon>
        <taxon>Actinomycetes</taxon>
        <taxon>Streptosporangiales</taxon>
        <taxon>Thermomonosporaceae</taxon>
        <taxon>Actinomadura</taxon>
    </lineage>
</organism>
<dbReference type="PANTHER" id="PTHR45753">
    <property type="entry name" value="ORNITHINE CARBAMOYLTRANSFERASE, MITOCHONDRIAL"/>
    <property type="match status" value="1"/>
</dbReference>
<dbReference type="InterPro" id="IPR006132">
    <property type="entry name" value="Asp/Orn_carbamoyltranf_P-bd"/>
</dbReference>
<dbReference type="GO" id="GO:0004585">
    <property type="term" value="F:ornithine carbamoyltransferase activity"/>
    <property type="evidence" value="ECO:0007669"/>
    <property type="project" value="UniProtKB-UniRule"/>
</dbReference>
<dbReference type="PRINTS" id="PR00100">
    <property type="entry name" value="AOTCASE"/>
</dbReference>
<comment type="pathway">
    <text evidence="1">Amino-acid biosynthesis; L-arginine biosynthesis; L-arginine from L-ornithine and carbamoyl phosphate: step 1/3.</text>
</comment>
<dbReference type="PROSITE" id="PS00097">
    <property type="entry name" value="CARBAMOYLTRANSFERASE"/>
    <property type="match status" value="1"/>
</dbReference>
<dbReference type="InterPro" id="IPR006130">
    <property type="entry name" value="Asp/Orn_carbamoylTrfase"/>
</dbReference>
<dbReference type="PANTHER" id="PTHR45753:SF3">
    <property type="entry name" value="ORNITHINE TRANSCARBAMYLASE, MITOCHONDRIAL"/>
    <property type="match status" value="1"/>
</dbReference>
<evidence type="ECO:0000259" key="9">
    <source>
        <dbReference type="Pfam" id="PF02729"/>
    </source>
</evidence>
<dbReference type="EC" id="2.1.3.3" evidence="3 7"/>
<evidence type="ECO:0000256" key="2">
    <source>
        <dbReference type="ARBA" id="ARBA00007805"/>
    </source>
</evidence>
<dbReference type="GO" id="GO:0005737">
    <property type="term" value="C:cytoplasm"/>
    <property type="evidence" value="ECO:0007669"/>
    <property type="project" value="UniProtKB-SubCell"/>
</dbReference>
<evidence type="ECO:0000256" key="4">
    <source>
        <dbReference type="ARBA" id="ARBA00016634"/>
    </source>
</evidence>
<feature type="binding site" evidence="7">
    <location>
        <position position="101"/>
    </location>
    <ligand>
        <name>carbamoyl phosphate</name>
        <dbReference type="ChEBI" id="CHEBI:58228"/>
    </ligand>
</feature>
<dbReference type="SUPFAM" id="SSF53671">
    <property type="entry name" value="Aspartate/ornithine carbamoyltransferase"/>
    <property type="match status" value="1"/>
</dbReference>
<feature type="domain" description="Aspartate/ornithine carbamoyltransferase carbamoyl-P binding" evidence="9">
    <location>
        <begin position="3"/>
        <end position="141"/>
    </location>
</feature>
<gene>
    <name evidence="10" type="primary">argF</name>
    <name evidence="10" type="ORF">DPM19_03620</name>
</gene>
<feature type="binding site" evidence="7">
    <location>
        <begin position="128"/>
        <end position="131"/>
    </location>
    <ligand>
        <name>carbamoyl phosphate</name>
        <dbReference type="ChEBI" id="CHEBI:58228"/>
    </ligand>
</feature>
<comment type="catalytic activity">
    <reaction evidence="6 7">
        <text>carbamoyl phosphate + L-ornithine = L-citrulline + phosphate + H(+)</text>
        <dbReference type="Rhea" id="RHEA:19513"/>
        <dbReference type="ChEBI" id="CHEBI:15378"/>
        <dbReference type="ChEBI" id="CHEBI:43474"/>
        <dbReference type="ChEBI" id="CHEBI:46911"/>
        <dbReference type="ChEBI" id="CHEBI:57743"/>
        <dbReference type="ChEBI" id="CHEBI:58228"/>
        <dbReference type="EC" id="2.1.3.3"/>
    </reaction>
</comment>
<dbReference type="HAMAP" id="MF_01109">
    <property type="entry name" value="OTCase"/>
    <property type="match status" value="1"/>
</dbReference>
<comment type="similarity">
    <text evidence="2 7">Belongs to the aspartate/ornithine carbamoyltransferase superfamily. OTCase family.</text>
</comment>
<keyword evidence="7" id="KW-0963">Cytoplasm</keyword>
<evidence type="ECO:0000256" key="6">
    <source>
        <dbReference type="ARBA" id="ARBA00048772"/>
    </source>
</evidence>
<evidence type="ECO:0000313" key="11">
    <source>
        <dbReference type="Proteomes" id="UP000251891"/>
    </source>
</evidence>
<dbReference type="InterPro" id="IPR002292">
    <property type="entry name" value="Orn/put_carbamltrans"/>
</dbReference>
<feature type="binding site" evidence="7">
    <location>
        <begin position="261"/>
        <end position="262"/>
    </location>
    <ligand>
        <name>carbamoyl phosphate</name>
        <dbReference type="ChEBI" id="CHEBI:58228"/>
    </ligand>
</feature>
<accession>A0A365HDR3</accession>
<feature type="binding site" evidence="7">
    <location>
        <position position="160"/>
    </location>
    <ligand>
        <name>L-ornithine</name>
        <dbReference type="ChEBI" id="CHEBI:46911"/>
    </ligand>
</feature>
<evidence type="ECO:0000256" key="3">
    <source>
        <dbReference type="ARBA" id="ARBA00013007"/>
    </source>
</evidence>
<evidence type="ECO:0000313" key="10">
    <source>
        <dbReference type="EMBL" id="RAY17245.1"/>
    </source>
</evidence>
<feature type="binding site" evidence="7">
    <location>
        <position position="77"/>
    </location>
    <ligand>
        <name>carbamoyl phosphate</name>
        <dbReference type="ChEBI" id="CHEBI:58228"/>
    </ligand>
</feature>
<dbReference type="Gene3D" id="3.40.50.1370">
    <property type="entry name" value="Aspartate/ornithine carbamoyltransferase"/>
    <property type="match status" value="2"/>
</dbReference>
<dbReference type="Proteomes" id="UP000251891">
    <property type="component" value="Unassembled WGS sequence"/>
</dbReference>
<dbReference type="PRINTS" id="PR00102">
    <property type="entry name" value="OTCASE"/>
</dbReference>
<dbReference type="Pfam" id="PF00185">
    <property type="entry name" value="OTCace"/>
    <property type="match status" value="1"/>
</dbReference>
<comment type="subcellular location">
    <subcellularLocation>
        <location evidence="7">Cytoplasm</location>
    </subcellularLocation>
</comment>
<comment type="caution">
    <text evidence="10">The sequence shown here is derived from an EMBL/GenBank/DDBJ whole genome shotgun (WGS) entry which is preliminary data.</text>
</comment>
<dbReference type="GO" id="GO:0042450">
    <property type="term" value="P:L-arginine biosynthetic process via ornithine"/>
    <property type="evidence" value="ECO:0007669"/>
    <property type="project" value="UniProtKB-UniRule"/>
</dbReference>
<dbReference type="InterPro" id="IPR024904">
    <property type="entry name" value="OTCase_ArgI"/>
</dbReference>
<protein>
    <recommendedName>
        <fullName evidence="4 7">Ornithine carbamoyltransferase</fullName>
        <shortName evidence="7">OTCase</shortName>
        <ecNumber evidence="3 7">2.1.3.3</ecNumber>
    </recommendedName>
</protein>
<dbReference type="Pfam" id="PF02729">
    <property type="entry name" value="OTCace_N"/>
    <property type="match status" value="1"/>
</dbReference>
<evidence type="ECO:0000256" key="7">
    <source>
        <dbReference type="HAMAP-Rule" id="MF_01109"/>
    </source>
</evidence>
<dbReference type="NCBIfam" id="TIGR00658">
    <property type="entry name" value="orni_carb_tr"/>
    <property type="match status" value="1"/>
</dbReference>
<dbReference type="GO" id="GO:0016597">
    <property type="term" value="F:amino acid binding"/>
    <property type="evidence" value="ECO:0007669"/>
    <property type="project" value="InterPro"/>
</dbReference>
<evidence type="ECO:0000259" key="8">
    <source>
        <dbReference type="Pfam" id="PF00185"/>
    </source>
</evidence>
<feature type="binding site" evidence="7">
    <location>
        <position position="224"/>
    </location>
    <ligand>
        <name>L-ornithine</name>
        <dbReference type="ChEBI" id="CHEBI:46911"/>
    </ligand>
</feature>
<dbReference type="OrthoDB" id="9802587at2"/>
<dbReference type="GO" id="GO:0019240">
    <property type="term" value="P:citrulline biosynthetic process"/>
    <property type="evidence" value="ECO:0007669"/>
    <property type="project" value="TreeGrafter"/>
</dbReference>
<name>A0A365HDR3_9ACTN</name>
<proteinExistence type="inferred from homology"/>
<feature type="binding site" evidence="7">
    <location>
        <begin position="50"/>
        <end position="53"/>
    </location>
    <ligand>
        <name>carbamoyl phosphate</name>
        <dbReference type="ChEBI" id="CHEBI:58228"/>
    </ligand>
</feature>
<reference evidence="10 11" key="1">
    <citation type="submission" date="2018-06" db="EMBL/GenBank/DDBJ databases">
        <title>Actinomadura craniellae sp. nov. isolated from marine sponge Craniella sp.</title>
        <authorList>
            <person name="Li L."/>
            <person name="Xu Q.H."/>
            <person name="Lin H.W."/>
            <person name="Lu Y.H."/>
        </authorList>
    </citation>
    <scope>NUCLEOTIDE SEQUENCE [LARGE SCALE GENOMIC DNA]</scope>
    <source>
        <strain evidence="10 11">LHW63021</strain>
    </source>
</reference>
<dbReference type="NCBIfam" id="NF001986">
    <property type="entry name" value="PRK00779.1"/>
    <property type="match status" value="1"/>
</dbReference>
<keyword evidence="5 7" id="KW-0808">Transferase</keyword>
<dbReference type="RefSeq" id="WP_111863298.1">
    <property type="nucleotide sequence ID" value="NZ_QLYX01000001.1"/>
</dbReference>
<feature type="binding site" evidence="7">
    <location>
        <position position="289"/>
    </location>
    <ligand>
        <name>carbamoyl phosphate</name>
        <dbReference type="ChEBI" id="CHEBI:58228"/>
    </ligand>
</feature>
<keyword evidence="11" id="KW-1185">Reference proteome</keyword>
<dbReference type="AlphaFoldDB" id="A0A365HDR3"/>
<sequence>MVRHFLRDDDLTPAEQAQVLDLAAAMKRDRFAHRPLEGPRSVAVLFDKPSTRTRISFAVGVAELGGYPLIIDSQSSQLGRGETIGDTARVLTRQVSAIVWRTFGQDRVEEMAAASTVPVVNALTDLFHPCQILADLQTVQEAKGRLAGLTLVYFGDGANNMAHSYLLGGATAGMHVRVAAPEGFAPDPGITARAAEIAGTTGGSVSFTTDPEKAAAGADVLATDTWVSMGQDDKDLAVFRPYAIDEDKLALAAPDAGVLHCLPAYRGKEIAASVLDGPHSLVWDEAENRLHAQKALLAWLLAGPPAAGQDTVS</sequence>
<feature type="domain" description="Aspartate/ornithine carbamoyltransferase Asp/Orn-binding" evidence="8">
    <location>
        <begin position="148"/>
        <end position="300"/>
    </location>
</feature>
<dbReference type="InterPro" id="IPR036901">
    <property type="entry name" value="Asp/Orn_carbamoylTrfase_sf"/>
</dbReference>
<feature type="binding site" evidence="7">
    <location>
        <begin position="228"/>
        <end position="229"/>
    </location>
    <ligand>
        <name>L-ornithine</name>
        <dbReference type="ChEBI" id="CHEBI:46911"/>
    </ligand>
</feature>
<evidence type="ECO:0000256" key="1">
    <source>
        <dbReference type="ARBA" id="ARBA00004975"/>
    </source>
</evidence>
<dbReference type="FunFam" id="3.40.50.1370:FF:000008">
    <property type="entry name" value="Ornithine carbamoyltransferase"/>
    <property type="match status" value="1"/>
</dbReference>
<evidence type="ECO:0000256" key="5">
    <source>
        <dbReference type="ARBA" id="ARBA00022679"/>
    </source>
</evidence>